<evidence type="ECO:0000313" key="1">
    <source>
        <dbReference type="EMBL" id="KPG14284.1"/>
    </source>
</evidence>
<organism evidence="1 3">
    <name type="scientific">Mycobacteroides immunogenum</name>
    <dbReference type="NCBI Taxonomy" id="83262"/>
    <lineage>
        <taxon>Bacteria</taxon>
        <taxon>Bacillati</taxon>
        <taxon>Actinomycetota</taxon>
        <taxon>Actinomycetes</taxon>
        <taxon>Mycobacteriales</taxon>
        <taxon>Mycobacteriaceae</taxon>
        <taxon>Mycobacteroides</taxon>
    </lineage>
</organism>
<dbReference type="EMBL" id="LJFO01000003">
    <property type="protein sequence ID" value="KPG14356.1"/>
    <property type="molecule type" value="Genomic_DNA"/>
</dbReference>
<dbReference type="AlphaFoldDB" id="A0A7V8LRE8"/>
<dbReference type="Proteomes" id="UP000037843">
    <property type="component" value="Unassembled WGS sequence"/>
</dbReference>
<protein>
    <submittedName>
        <fullName evidence="1">Uncharacterized protein</fullName>
    </submittedName>
</protein>
<evidence type="ECO:0000313" key="2">
    <source>
        <dbReference type="EMBL" id="KPG14356.1"/>
    </source>
</evidence>
<accession>A0A7V8LRE8</accession>
<comment type="caution">
    <text evidence="1">The sequence shown here is derived from an EMBL/GenBank/DDBJ whole genome shotgun (WGS) entry which is preliminary data.</text>
</comment>
<proteinExistence type="predicted"/>
<reference evidence="1 3" key="1">
    <citation type="submission" date="2015-09" db="EMBL/GenBank/DDBJ databases">
        <title>Genome Sequences of Mycobacterium immunogenum Isolates, Recuperated from a Chloraminated Drinking Water Distribution System Simulator Subjected to Episodes of Nitrification.</title>
        <authorList>
            <person name="Gomez-Alvarez V."/>
            <person name="Revetta R.P."/>
        </authorList>
    </citation>
    <scope>NUCLEOTIDE SEQUENCE [LARGE SCALE GENOMIC DNA]</scope>
    <source>
        <strain evidence="1 3">H008</strain>
    </source>
</reference>
<dbReference type="EMBL" id="LJFO01000003">
    <property type="protein sequence ID" value="KPG14284.1"/>
    <property type="molecule type" value="Genomic_DNA"/>
</dbReference>
<gene>
    <name evidence="1" type="ORF">AN908_06840</name>
    <name evidence="2" type="ORF">AN908_07325</name>
</gene>
<evidence type="ECO:0000313" key="3">
    <source>
        <dbReference type="Proteomes" id="UP000037843"/>
    </source>
</evidence>
<name>A0A7V8LRE8_9MYCO</name>
<sequence>MADQDLWSSGERVAALKAILDDGGDATLRKIEAAISRFREGDPLGVVRKGSGSTFSNSPVLYAFSLGGGRWLVQGDGVSETVYNLENGQHIKGWEKVYDPRSGCLCDCDEYDYY</sequence>